<dbReference type="PANTHER" id="PTHR43054:SF1">
    <property type="entry name" value="SCYLLO-INOSITOL 2-DEHYDROGENASE (NADP(+)) IOLU"/>
    <property type="match status" value="1"/>
</dbReference>
<dbReference type="Gene3D" id="3.40.50.720">
    <property type="entry name" value="NAD(P)-binding Rossmann-like Domain"/>
    <property type="match status" value="1"/>
</dbReference>
<evidence type="ECO:0000259" key="2">
    <source>
        <dbReference type="Pfam" id="PF01408"/>
    </source>
</evidence>
<dbReference type="Proteomes" id="UP000304951">
    <property type="component" value="Unassembled WGS sequence"/>
</dbReference>
<proteinExistence type="inferred from homology"/>
<gene>
    <name evidence="4" type="ORF">D6D28_08426</name>
</gene>
<feature type="domain" description="GFO/IDH/MocA-like oxidoreductase" evidence="3">
    <location>
        <begin position="141"/>
        <end position="255"/>
    </location>
</feature>
<comment type="similarity">
    <text evidence="1">Belongs to the Gfo/Idh/MocA family.</text>
</comment>
<dbReference type="GO" id="GO:0000166">
    <property type="term" value="F:nucleotide binding"/>
    <property type="evidence" value="ECO:0007669"/>
    <property type="project" value="InterPro"/>
</dbReference>
<evidence type="ECO:0000313" key="5">
    <source>
        <dbReference type="Proteomes" id="UP000304951"/>
    </source>
</evidence>
<dbReference type="SUPFAM" id="SSF51735">
    <property type="entry name" value="NAD(P)-binding Rossmann-fold domains"/>
    <property type="match status" value="1"/>
</dbReference>
<evidence type="ECO:0000259" key="3">
    <source>
        <dbReference type="Pfam" id="PF22725"/>
    </source>
</evidence>
<evidence type="ECO:0000256" key="1">
    <source>
        <dbReference type="ARBA" id="ARBA00010928"/>
    </source>
</evidence>
<name>A0A4S8S7Z0_AURPU</name>
<evidence type="ECO:0000313" key="4">
    <source>
        <dbReference type="EMBL" id="THV66356.1"/>
    </source>
</evidence>
<dbReference type="InterPro" id="IPR000683">
    <property type="entry name" value="Gfo/Idh/MocA-like_OxRdtase_N"/>
</dbReference>
<feature type="domain" description="Gfo/Idh/MocA-like oxidoreductase N-terminal" evidence="2">
    <location>
        <begin position="7"/>
        <end position="124"/>
    </location>
</feature>
<dbReference type="AlphaFoldDB" id="A0A4S8S7Z0"/>
<dbReference type="Gene3D" id="3.30.360.10">
    <property type="entry name" value="Dihydrodipicolinate Reductase, domain 2"/>
    <property type="match status" value="1"/>
</dbReference>
<dbReference type="InterPro" id="IPR036291">
    <property type="entry name" value="NAD(P)-bd_dom_sf"/>
</dbReference>
<dbReference type="SUPFAM" id="SSF55347">
    <property type="entry name" value="Glyceraldehyde-3-phosphate dehydrogenase-like, C-terminal domain"/>
    <property type="match status" value="1"/>
</dbReference>
<organism evidence="4 5">
    <name type="scientific">Aureobasidium pullulans</name>
    <name type="common">Black yeast</name>
    <name type="synonym">Pullularia pullulans</name>
    <dbReference type="NCBI Taxonomy" id="5580"/>
    <lineage>
        <taxon>Eukaryota</taxon>
        <taxon>Fungi</taxon>
        <taxon>Dikarya</taxon>
        <taxon>Ascomycota</taxon>
        <taxon>Pezizomycotina</taxon>
        <taxon>Dothideomycetes</taxon>
        <taxon>Dothideomycetidae</taxon>
        <taxon>Dothideales</taxon>
        <taxon>Saccotheciaceae</taxon>
        <taxon>Aureobasidium</taxon>
    </lineage>
</organism>
<reference evidence="4 5" key="1">
    <citation type="submission" date="2018-10" db="EMBL/GenBank/DDBJ databases">
        <title>Fifty Aureobasidium pullulans genomes reveal a recombining polyextremotolerant generalist.</title>
        <authorList>
            <person name="Gostincar C."/>
            <person name="Turk M."/>
            <person name="Zajc J."/>
            <person name="Gunde-Cimerman N."/>
        </authorList>
    </citation>
    <scope>NUCLEOTIDE SEQUENCE [LARGE SCALE GENOMIC DNA]</scope>
    <source>
        <strain evidence="4 5">EXF-11900</strain>
    </source>
</reference>
<dbReference type="EMBL" id="QZAF01000537">
    <property type="protein sequence ID" value="THV66356.1"/>
    <property type="molecule type" value="Genomic_DNA"/>
</dbReference>
<dbReference type="Pfam" id="PF22725">
    <property type="entry name" value="GFO_IDH_MocA_C3"/>
    <property type="match status" value="1"/>
</dbReference>
<accession>A0A4S8S7Z0</accession>
<dbReference type="PANTHER" id="PTHR43054">
    <property type="match status" value="1"/>
</dbReference>
<dbReference type="Pfam" id="PF01408">
    <property type="entry name" value="GFO_IDH_MocA"/>
    <property type="match status" value="1"/>
</dbReference>
<comment type="caution">
    <text evidence="4">The sequence shown here is derived from an EMBL/GenBank/DDBJ whole genome shotgun (WGS) entry which is preliminary data.</text>
</comment>
<sequence length="337" mass="37646">MGFKMVLNFGIIGTNWITESFIQCAQASEQWKLAAVYSRSEESARTFADKFSVKTVYTSIESLVQDSDLDAVYVASPNSLHYSQAKTILQAKKHVILEKPATSTLAELEDLFKIAKENNVFLIEAYRHIQEVNYKLLRRVLFDEKKLGTIFGASLNFSMYSSRYNNVLAGETPNIFSLEMSGGSLVDMGVYPVMFAIALFGKPKSQTYAPVICHTGADAGGFIILQYEKFGVQIQQSKCFTSFAPTEIYGENGTISLNSVTDIASVKLWDRKTKQTEELAENKMDLNLQEEATEFARIINNKDTDAAAKLEQLSYDIVSVTSDLRRQNGILYPADKA</sequence>
<protein>
    <submittedName>
        <fullName evidence="4">NAD(P)-binding protein</fullName>
    </submittedName>
</protein>
<dbReference type="InterPro" id="IPR055170">
    <property type="entry name" value="GFO_IDH_MocA-like_dom"/>
</dbReference>